<dbReference type="InterPro" id="IPR011009">
    <property type="entry name" value="Kinase-like_dom_sf"/>
</dbReference>
<dbReference type="SUPFAM" id="SSF56112">
    <property type="entry name" value="Protein kinase-like (PK-like)"/>
    <property type="match status" value="2"/>
</dbReference>
<evidence type="ECO:0008006" key="4">
    <source>
        <dbReference type="Google" id="ProtNLM"/>
    </source>
</evidence>
<dbReference type="Gene3D" id="1.10.510.10">
    <property type="entry name" value="Transferase(Phosphotransferase) domain 1"/>
    <property type="match status" value="1"/>
</dbReference>
<name>A0A7J0F235_9ERIC</name>
<dbReference type="GO" id="GO:0016020">
    <property type="term" value="C:membrane"/>
    <property type="evidence" value="ECO:0007669"/>
    <property type="project" value="TreeGrafter"/>
</dbReference>
<accession>A0A7J0F235</accession>
<dbReference type="EMBL" id="BJWL01000008">
    <property type="protein sequence ID" value="GFY92758.1"/>
    <property type="molecule type" value="Genomic_DNA"/>
</dbReference>
<gene>
    <name evidence="2" type="ORF">Acr_08g0011540</name>
</gene>
<comment type="caution">
    <text evidence="2">The sequence shown here is derived from an EMBL/GenBank/DDBJ whole genome shotgun (WGS) entry which is preliminary data.</text>
</comment>
<dbReference type="Proteomes" id="UP000585474">
    <property type="component" value="Unassembled WGS sequence"/>
</dbReference>
<evidence type="ECO:0000313" key="3">
    <source>
        <dbReference type="Proteomes" id="UP000585474"/>
    </source>
</evidence>
<feature type="region of interest" description="Disordered" evidence="1">
    <location>
        <begin position="10"/>
        <end position="50"/>
    </location>
</feature>
<evidence type="ECO:0000256" key="1">
    <source>
        <dbReference type="SAM" id="MobiDB-lite"/>
    </source>
</evidence>
<evidence type="ECO:0000313" key="2">
    <source>
        <dbReference type="EMBL" id="GFY92758.1"/>
    </source>
</evidence>
<dbReference type="InterPro" id="IPR051564">
    <property type="entry name" value="LRR_receptor-like_kinase"/>
</dbReference>
<protein>
    <recommendedName>
        <fullName evidence="4">Leucine-rich repeat protein kinase family protein</fullName>
    </recommendedName>
</protein>
<dbReference type="Gene3D" id="3.30.200.20">
    <property type="entry name" value="Phosphorylase Kinase, domain 1"/>
    <property type="match status" value="1"/>
</dbReference>
<dbReference type="PANTHER" id="PTHR48055">
    <property type="entry name" value="LEUCINE-RICH REPEAT RECEPTOR PROTEIN KINASE EMS1"/>
    <property type="match status" value="1"/>
</dbReference>
<sequence>MPNIFAEKVMKWKEKRRRKKKKKKKWKKMKKKKETSKPKMAQGSPNPTISDRIQDAKIHILDKYATRVSFSYLIRATENFRGDNIIGLGKQGTLYKAALGNGNFFAVKRLNDVYGFGILLLEVVTGEEPEHVPGLSQIAHVLSISSLYDLIDRSLIGKGFDSEIAQILEVASECIQTCSSERPTMLQVYKILTAIGARNGNARNIGTSKQIEEGLGFHNQMGEHGGIEIVEEIE</sequence>
<reference evidence="2 3" key="1">
    <citation type="submission" date="2019-07" db="EMBL/GenBank/DDBJ databases">
        <title>De Novo Assembly of kiwifruit Actinidia rufa.</title>
        <authorList>
            <person name="Sugita-Konishi S."/>
            <person name="Sato K."/>
            <person name="Mori E."/>
            <person name="Abe Y."/>
            <person name="Kisaki G."/>
            <person name="Hamano K."/>
            <person name="Suezawa K."/>
            <person name="Otani M."/>
            <person name="Fukuda T."/>
            <person name="Manabe T."/>
            <person name="Gomi K."/>
            <person name="Tabuchi M."/>
            <person name="Akimitsu K."/>
            <person name="Kataoka I."/>
        </authorList>
    </citation>
    <scope>NUCLEOTIDE SEQUENCE [LARGE SCALE GENOMIC DNA]</scope>
    <source>
        <strain evidence="3">cv. Fuchu</strain>
    </source>
</reference>
<feature type="compositionally biased region" description="Basic residues" evidence="1">
    <location>
        <begin position="13"/>
        <end position="34"/>
    </location>
</feature>
<dbReference type="AlphaFoldDB" id="A0A7J0F235"/>
<proteinExistence type="predicted"/>
<dbReference type="PANTHER" id="PTHR48055:SF60">
    <property type="entry name" value="INACTIVE LRR RECEPTOR-LIKE SERINE_THREONINE-PROTEIN KINASE BIR2 ISOFORM X2"/>
    <property type="match status" value="1"/>
</dbReference>
<organism evidence="2 3">
    <name type="scientific">Actinidia rufa</name>
    <dbReference type="NCBI Taxonomy" id="165716"/>
    <lineage>
        <taxon>Eukaryota</taxon>
        <taxon>Viridiplantae</taxon>
        <taxon>Streptophyta</taxon>
        <taxon>Embryophyta</taxon>
        <taxon>Tracheophyta</taxon>
        <taxon>Spermatophyta</taxon>
        <taxon>Magnoliopsida</taxon>
        <taxon>eudicotyledons</taxon>
        <taxon>Gunneridae</taxon>
        <taxon>Pentapetalae</taxon>
        <taxon>asterids</taxon>
        <taxon>Ericales</taxon>
        <taxon>Actinidiaceae</taxon>
        <taxon>Actinidia</taxon>
    </lineage>
</organism>
<dbReference type="OrthoDB" id="1890790at2759"/>
<keyword evidence="3" id="KW-1185">Reference proteome</keyword>